<dbReference type="EMBL" id="JBHTIZ010000023">
    <property type="protein sequence ID" value="MFD0984488.1"/>
    <property type="molecule type" value="Genomic_DNA"/>
</dbReference>
<reference evidence="3" key="1">
    <citation type="journal article" date="2019" name="Int. J. Syst. Evol. Microbiol.">
        <title>The Global Catalogue of Microorganisms (GCM) 10K type strain sequencing project: providing services to taxonomists for standard genome sequencing and annotation.</title>
        <authorList>
            <consortium name="The Broad Institute Genomics Platform"/>
            <consortium name="The Broad Institute Genome Sequencing Center for Infectious Disease"/>
            <person name="Wu L."/>
            <person name="Ma J."/>
        </authorList>
    </citation>
    <scope>NUCLEOTIDE SEQUENCE [LARGE SCALE GENOMIC DNA]</scope>
    <source>
        <strain evidence="3">CECT 7649</strain>
    </source>
</reference>
<name>A0ABW3J221_9FLAO</name>
<evidence type="ECO:0000313" key="2">
    <source>
        <dbReference type="EMBL" id="MFD0984488.1"/>
    </source>
</evidence>
<evidence type="ECO:0000313" key="3">
    <source>
        <dbReference type="Proteomes" id="UP001597051"/>
    </source>
</evidence>
<evidence type="ECO:0008006" key="4">
    <source>
        <dbReference type="Google" id="ProtNLM"/>
    </source>
</evidence>
<dbReference type="Proteomes" id="UP001597051">
    <property type="component" value="Unassembled WGS sequence"/>
</dbReference>
<keyword evidence="1" id="KW-0472">Membrane</keyword>
<accession>A0ABW3J221</accession>
<feature type="transmembrane region" description="Helical" evidence="1">
    <location>
        <begin position="12"/>
        <end position="32"/>
    </location>
</feature>
<keyword evidence="1" id="KW-0812">Transmembrane</keyword>
<comment type="caution">
    <text evidence="2">The sequence shown here is derived from an EMBL/GenBank/DDBJ whole genome shotgun (WGS) entry which is preliminary data.</text>
</comment>
<keyword evidence="3" id="KW-1185">Reference proteome</keyword>
<proteinExistence type="predicted"/>
<gene>
    <name evidence="2" type="ORF">ACFQ0S_08390</name>
</gene>
<keyword evidence="1" id="KW-1133">Transmembrane helix</keyword>
<sequence length="59" mass="6575">MTIKQSPLTRTTAFVTLFISIISFLLVARTGYLGSQIRHTEITNGAPVPSEYSEEEDED</sequence>
<organism evidence="2 3">
    <name type="scientific">Flavobacterium myungsuense</name>
    <dbReference type="NCBI Taxonomy" id="651823"/>
    <lineage>
        <taxon>Bacteria</taxon>
        <taxon>Pseudomonadati</taxon>
        <taxon>Bacteroidota</taxon>
        <taxon>Flavobacteriia</taxon>
        <taxon>Flavobacteriales</taxon>
        <taxon>Flavobacteriaceae</taxon>
        <taxon>Flavobacterium</taxon>
    </lineage>
</organism>
<evidence type="ECO:0000256" key="1">
    <source>
        <dbReference type="SAM" id="Phobius"/>
    </source>
</evidence>
<protein>
    <recommendedName>
        <fullName evidence="4">DUF2633 domain-containing protein</fullName>
    </recommendedName>
</protein>
<dbReference type="RefSeq" id="WP_379756286.1">
    <property type="nucleotide sequence ID" value="NZ_JBHSYB010000024.1"/>
</dbReference>